<dbReference type="EMBL" id="SMFV01000004">
    <property type="protein sequence ID" value="TCK03843.1"/>
    <property type="molecule type" value="Genomic_DNA"/>
</dbReference>
<dbReference type="GO" id="GO:0003676">
    <property type="term" value="F:nucleic acid binding"/>
    <property type="evidence" value="ECO:0007669"/>
    <property type="project" value="InterPro"/>
</dbReference>
<evidence type="ECO:0000256" key="1">
    <source>
        <dbReference type="SAM" id="MobiDB-lite"/>
    </source>
</evidence>
<protein>
    <submittedName>
        <fullName evidence="3">Putative transposase</fullName>
    </submittedName>
</protein>
<feature type="domain" description="Integrase catalytic" evidence="2">
    <location>
        <begin position="223"/>
        <end position="426"/>
    </location>
</feature>
<feature type="region of interest" description="Disordered" evidence="1">
    <location>
        <begin position="589"/>
        <end position="629"/>
    </location>
</feature>
<dbReference type="PANTHER" id="PTHR35004">
    <property type="entry name" value="TRANSPOSASE RV3428C-RELATED"/>
    <property type="match status" value="1"/>
</dbReference>
<dbReference type="InterPro" id="IPR015378">
    <property type="entry name" value="Transposase-like_Mu_C"/>
</dbReference>
<dbReference type="PANTHER" id="PTHR35004:SF6">
    <property type="entry name" value="TRANSPOSASE"/>
    <property type="match status" value="1"/>
</dbReference>
<reference evidence="3 4" key="1">
    <citation type="submission" date="2019-03" db="EMBL/GenBank/DDBJ databases">
        <title>Genomic Encyclopedia of Archaeal and Bacterial Type Strains, Phase II (KMG-II): from individual species to whole genera.</title>
        <authorList>
            <person name="Goeker M."/>
        </authorList>
    </citation>
    <scope>NUCLEOTIDE SEQUENCE [LARGE SCALE GENOMIC DNA]</scope>
    <source>
        <strain evidence="3 4">DSM 24425</strain>
    </source>
</reference>
<feature type="compositionally biased region" description="Acidic residues" evidence="1">
    <location>
        <begin position="618"/>
        <end position="629"/>
    </location>
</feature>
<dbReference type="GO" id="GO:0015074">
    <property type="term" value="P:DNA integration"/>
    <property type="evidence" value="ECO:0007669"/>
    <property type="project" value="InterPro"/>
</dbReference>
<evidence type="ECO:0000313" key="4">
    <source>
        <dbReference type="Proteomes" id="UP000295777"/>
    </source>
</evidence>
<dbReference type="Gene3D" id="3.30.420.10">
    <property type="entry name" value="Ribonuclease H-like superfamily/Ribonuclease H"/>
    <property type="match status" value="1"/>
</dbReference>
<organism evidence="3 4">
    <name type="scientific">Phorcysia thermohydrogeniphila</name>
    <dbReference type="NCBI Taxonomy" id="936138"/>
    <lineage>
        <taxon>Bacteria</taxon>
        <taxon>Pseudomonadati</taxon>
        <taxon>Aquificota</taxon>
        <taxon>Aquificia</taxon>
        <taxon>Desulfurobacteriales</taxon>
        <taxon>Desulfurobacteriaceae</taxon>
        <taxon>Phorcysia</taxon>
    </lineage>
</organism>
<evidence type="ECO:0000259" key="2">
    <source>
        <dbReference type="PROSITE" id="PS50994"/>
    </source>
</evidence>
<dbReference type="InterPro" id="IPR036397">
    <property type="entry name" value="RNaseH_sf"/>
</dbReference>
<keyword evidence="4" id="KW-1185">Reference proteome</keyword>
<name>A0A4R1GAX5_9BACT</name>
<gene>
    <name evidence="3" type="ORF">CLV27_1156</name>
</gene>
<dbReference type="PROSITE" id="PS50994">
    <property type="entry name" value="INTEGRASE"/>
    <property type="match status" value="1"/>
</dbReference>
<dbReference type="InterPro" id="IPR012337">
    <property type="entry name" value="RNaseH-like_sf"/>
</dbReference>
<dbReference type="OrthoDB" id="501284at2"/>
<evidence type="ECO:0000313" key="3">
    <source>
        <dbReference type="EMBL" id="TCK03843.1"/>
    </source>
</evidence>
<dbReference type="Proteomes" id="UP000295777">
    <property type="component" value="Unassembled WGS sequence"/>
</dbReference>
<dbReference type="AlphaFoldDB" id="A0A4R1GAX5"/>
<feature type="compositionally biased region" description="Basic and acidic residues" evidence="1">
    <location>
        <begin position="589"/>
        <end position="608"/>
    </location>
</feature>
<dbReference type="SUPFAM" id="SSF53098">
    <property type="entry name" value="Ribonuclease H-like"/>
    <property type="match status" value="1"/>
</dbReference>
<accession>A0A4R1GAX5</accession>
<sequence>MSPIEIKRGQTAFFRNRRVLITAVVDLSTVEVTDLETGETLIVPISQLDSISTDEKPYHPIDPDSPDSKYLELARFRYEVIKPLLVPSRTKKQVEERAKEFNLNPATLYRWIKQFEESGGQLSALVPNYGRRGGKGKKRVNPEVEKLIKEVIETVYLNPYKRVSVKRAYQILLLKCRELGLTPPHINTFRNRIKELSPFMTTQKRKGKVVAQSLYGAASSSFEPERPLEVVQIDHTLLDVVVVDELTREPIGRPYLTIALDVYSRTVFGYYLSLDAPSYFSVAQTLFVGITPKDNLLEELGVEGKWEVWGIPEKIHVDNAKEFRSTYLEDFCKEYGITIDYRPSKTPHYGGHVERLFRTINEEIHNLPGTTFSNPVEKKGYDPERHACMTLLELEKWLVEFIVNYYHKRIHSETGTTPEEKYKEGILGNETSKGRGLFKLITGEEAKKLWFSLLPSARRTIQKDGVHLFGLRYYDNVLKPFIRLRKQGEKSETYTFKYDPRDMRYVYFQHPQTKEYYKIPCRETRLPKLSLWELKEYRKRLNLKRKAKEYELLEGLKKLITLEEEALEKTKRVKRKRNSKKLYDFKSYVEQKTSSDESKKEANEEKTRQLPPRTPQFDDLDDIEPFEVD</sequence>
<comment type="caution">
    <text evidence="3">The sequence shown here is derived from an EMBL/GenBank/DDBJ whole genome shotgun (WGS) entry which is preliminary data.</text>
</comment>
<dbReference type="Pfam" id="PF09299">
    <property type="entry name" value="Mu-transpos_C"/>
    <property type="match status" value="1"/>
</dbReference>
<dbReference type="InterPro" id="IPR001584">
    <property type="entry name" value="Integrase_cat-core"/>
</dbReference>
<proteinExistence type="predicted"/>